<dbReference type="GO" id="GO:0005886">
    <property type="term" value="C:plasma membrane"/>
    <property type="evidence" value="ECO:0007669"/>
    <property type="project" value="TreeGrafter"/>
</dbReference>
<dbReference type="GO" id="GO:0046854">
    <property type="term" value="P:phosphatidylinositol phosphate biosynthetic process"/>
    <property type="evidence" value="ECO:0007669"/>
    <property type="project" value="TreeGrafter"/>
</dbReference>
<protein>
    <recommendedName>
        <fullName evidence="3">PIPK domain-containing protein</fullName>
    </recommendedName>
</protein>
<evidence type="ECO:0000259" key="3">
    <source>
        <dbReference type="PROSITE" id="PS51455"/>
    </source>
</evidence>
<keyword evidence="1" id="KW-0808">Transferase</keyword>
<dbReference type="Pfam" id="PF01504">
    <property type="entry name" value="PIP5K"/>
    <property type="match status" value="1"/>
</dbReference>
<dbReference type="GO" id="GO:0016308">
    <property type="term" value="F:1-phosphatidylinositol-4-phosphate 5-kinase activity"/>
    <property type="evidence" value="ECO:0007669"/>
    <property type="project" value="TreeGrafter"/>
</dbReference>
<evidence type="ECO:0000313" key="5">
    <source>
        <dbReference type="EMBL" id="CAF1373148.1"/>
    </source>
</evidence>
<dbReference type="Proteomes" id="UP000663852">
    <property type="component" value="Unassembled WGS sequence"/>
</dbReference>
<dbReference type="Proteomes" id="UP000663828">
    <property type="component" value="Unassembled WGS sequence"/>
</dbReference>
<feature type="compositionally biased region" description="Polar residues" evidence="2">
    <location>
        <begin position="496"/>
        <end position="509"/>
    </location>
</feature>
<dbReference type="EMBL" id="CAJNOR010003063">
    <property type="protein sequence ID" value="CAF1373148.1"/>
    <property type="molecule type" value="Genomic_DNA"/>
</dbReference>
<evidence type="ECO:0000256" key="2">
    <source>
        <dbReference type="SAM" id="MobiDB-lite"/>
    </source>
</evidence>
<dbReference type="InterPro" id="IPR023610">
    <property type="entry name" value="PInositol-4/5-P-5/4-kinase"/>
</dbReference>
<dbReference type="PROSITE" id="PS51455">
    <property type="entry name" value="PIPK"/>
    <property type="match status" value="1"/>
</dbReference>
<feature type="region of interest" description="Disordered" evidence="2">
    <location>
        <begin position="483"/>
        <end position="509"/>
    </location>
</feature>
<comment type="caution">
    <text evidence="5">The sequence shown here is derived from an EMBL/GenBank/DDBJ whole genome shotgun (WGS) entry which is preliminary data.</text>
</comment>
<dbReference type="PANTHER" id="PTHR23086:SF101">
    <property type="entry name" value="LP03320P-RELATED"/>
    <property type="match status" value="1"/>
</dbReference>
<keyword evidence="1" id="KW-0418">Kinase</keyword>
<dbReference type="CDD" id="cd00139">
    <property type="entry name" value="PIPKc"/>
    <property type="match status" value="1"/>
</dbReference>
<evidence type="ECO:0000313" key="6">
    <source>
        <dbReference type="Proteomes" id="UP000663828"/>
    </source>
</evidence>
<dbReference type="SUPFAM" id="SSF56104">
    <property type="entry name" value="SAICAR synthase-like"/>
    <property type="match status" value="1"/>
</dbReference>
<dbReference type="EMBL" id="CAJNOJ010000003">
    <property type="protein sequence ID" value="CAF0735962.1"/>
    <property type="molecule type" value="Genomic_DNA"/>
</dbReference>
<evidence type="ECO:0000313" key="4">
    <source>
        <dbReference type="EMBL" id="CAF0735962.1"/>
    </source>
</evidence>
<dbReference type="InterPro" id="IPR002498">
    <property type="entry name" value="PInositol-4-P-4/5-kinase_core"/>
</dbReference>
<dbReference type="InterPro" id="IPR027484">
    <property type="entry name" value="PInositol-4-P-5-kinase_N"/>
</dbReference>
<organism evidence="5 6">
    <name type="scientific">Adineta ricciae</name>
    <name type="common">Rotifer</name>
    <dbReference type="NCBI Taxonomy" id="249248"/>
    <lineage>
        <taxon>Eukaryota</taxon>
        <taxon>Metazoa</taxon>
        <taxon>Spiralia</taxon>
        <taxon>Gnathifera</taxon>
        <taxon>Rotifera</taxon>
        <taxon>Eurotatoria</taxon>
        <taxon>Bdelloidea</taxon>
        <taxon>Adinetida</taxon>
        <taxon>Adinetidae</taxon>
        <taxon>Adineta</taxon>
    </lineage>
</organism>
<dbReference type="Gene3D" id="3.30.800.10">
    <property type="entry name" value="Phosphatidylinositol Phosphate Kinase II Beta"/>
    <property type="match status" value="1"/>
</dbReference>
<sequence length="525" mass="60384">MDNNHDHVNASTSKIVEGLYSYDYWNPLNSHIASYIKSPIQLSYINSKASTIGRSLRHAIVDLLDHILREPNEYEENDTTVIGTEHRVYHTRRYTFKPNHDERQNSEAPSIDKIELDISSLAPTVFYQIRDDIGVPNRTFRQSFSEHHFKDFTNPGKSGSLMYKTFDELFILKTLREYEARLLMQILGGYHLQLNQRPTILNRYVGLYSIRFPTSISTTETYIAIMVNAFTPSLQVNEIFDLKGSTMKRKIAGLLSVDKLHQLKDLDFTDLYPDGIRIPSSVYHRLHLVVSNDVKVLKKLRITDFSLILGIRHLDMTNDDLIQQRPAAGIGALLHMSQRFALMPVIKHRLFSLPSNSLNDPTTSPVSYLKPLEMLGDKLDASVYYNNDRIASASLPIPGIVNRNNQRVCLYLAIIDILQTYDCMKSMEHLLKTITDPNRRRQYSVVDPNEYERRIMKFLFETVFINAGDSFPWPIIDISTSVADNESTEPEEDNKAAQNQTSTGQNKSAVQRLNSTLNNIWRFRF</sequence>
<feature type="domain" description="PIPK" evidence="3">
    <location>
        <begin position="52"/>
        <end position="463"/>
    </location>
</feature>
<gene>
    <name evidence="4" type="ORF">EDS130_LOCUS1436</name>
    <name evidence="5" type="ORF">XAT740_LOCUS32652</name>
</gene>
<name>A0A815J1D4_ADIRI</name>
<dbReference type="Gene3D" id="3.30.810.10">
    <property type="entry name" value="2-Layer Sandwich"/>
    <property type="match status" value="1"/>
</dbReference>
<evidence type="ECO:0000256" key="1">
    <source>
        <dbReference type="PROSITE-ProRule" id="PRU00781"/>
    </source>
</evidence>
<dbReference type="AlphaFoldDB" id="A0A815J1D4"/>
<accession>A0A815J1D4</accession>
<dbReference type="PANTHER" id="PTHR23086">
    <property type="entry name" value="PHOSPHATIDYLINOSITOL-4-PHOSPHATE 5-KINASE"/>
    <property type="match status" value="1"/>
</dbReference>
<dbReference type="OrthoDB" id="20783at2759"/>
<dbReference type="GO" id="GO:0005524">
    <property type="term" value="F:ATP binding"/>
    <property type="evidence" value="ECO:0007669"/>
    <property type="project" value="UniProtKB-UniRule"/>
</dbReference>
<reference evidence="5" key="1">
    <citation type="submission" date="2021-02" db="EMBL/GenBank/DDBJ databases">
        <authorList>
            <person name="Nowell W R."/>
        </authorList>
    </citation>
    <scope>NUCLEOTIDE SEQUENCE</scope>
</reference>
<keyword evidence="1" id="KW-0547">Nucleotide-binding</keyword>
<keyword evidence="1" id="KW-0067">ATP-binding</keyword>
<proteinExistence type="predicted"/>
<dbReference type="InterPro" id="IPR027483">
    <property type="entry name" value="PInositol-4-P-4/5-kinase_C_sf"/>
</dbReference>
<dbReference type="SMART" id="SM00330">
    <property type="entry name" value="PIPKc"/>
    <property type="match status" value="1"/>
</dbReference>
<keyword evidence="6" id="KW-1185">Reference proteome</keyword>